<dbReference type="Proteomes" id="UP000031546">
    <property type="component" value="Unassembled WGS sequence"/>
</dbReference>
<comment type="caution">
    <text evidence="2">The sequence shown here is derived from an EMBL/GenBank/DDBJ whole genome shotgun (WGS) entry which is preliminary data.</text>
</comment>
<name>A0A0C2HKF5_9STAP</name>
<feature type="region of interest" description="Disordered" evidence="1">
    <location>
        <begin position="57"/>
        <end position="85"/>
    </location>
</feature>
<accession>A0A0C2HKF5</accession>
<sequence>MAYIHVKTDDSMHNIESAMSAAEMQQDIGFQLDRTSDFIFIENHVFSKVAIEHIKVVPHEDEQGETKQTQQGGNDNAKKEPDYMG</sequence>
<dbReference type="GeneID" id="77846119"/>
<dbReference type="Proteomes" id="UP000527860">
    <property type="component" value="Unassembled WGS sequence"/>
</dbReference>
<reference evidence="3 5" key="4">
    <citation type="submission" date="2022-12" db="EMBL/GenBank/DDBJ databases">
        <title>Genome analysis and biological profiling of marine Salinicoccus roseus MOSEL-ME25.</title>
        <authorList>
            <person name="Mirza F.T."/>
            <person name="Xie Y."/>
            <person name="Shinwari Z.K."/>
        </authorList>
    </citation>
    <scope>NUCLEOTIDE SEQUENCE [LARGE SCALE GENOMIC DNA]</scope>
    <source>
        <strain evidence="3 5">MOSEL-ME25</strain>
    </source>
</reference>
<feature type="compositionally biased region" description="Basic and acidic residues" evidence="1">
    <location>
        <begin position="76"/>
        <end position="85"/>
    </location>
</feature>
<reference evidence="5" key="2">
    <citation type="submission" date="2020-04" db="EMBL/GenBank/DDBJ databases">
        <title>Genome analysis and biological profiling of marine Cellulosimicrobium funkei MOSEL-ME6.</title>
        <authorList>
            <person name="Tanveer F."/>
            <person name="Xie Y."/>
            <person name="Shinwari Z.K."/>
        </authorList>
    </citation>
    <scope>NUCLEOTIDE SEQUENCE [LARGE SCALE GENOMIC DNA]</scope>
    <source>
        <strain evidence="5">MOSEL-ME25</strain>
    </source>
</reference>
<evidence type="ECO:0000313" key="5">
    <source>
        <dbReference type="Proteomes" id="UP000527860"/>
    </source>
</evidence>
<protein>
    <submittedName>
        <fullName evidence="2">Uncharacterized protein</fullName>
    </submittedName>
</protein>
<reference evidence="2 4" key="1">
    <citation type="submission" date="2015-01" db="EMBL/GenBank/DDBJ databases">
        <title>Genome sequences of high lactate-tolerant strain Salinicoccus roseus W12 with industrial interest.</title>
        <authorList>
            <person name="Wang H."/>
            <person name="Yu B."/>
        </authorList>
    </citation>
    <scope>NUCLEOTIDE SEQUENCE [LARGE SCALE GENOMIC DNA]</scope>
    <source>
        <strain evidence="2 4">W12</strain>
    </source>
</reference>
<dbReference type="EMBL" id="JXII01000009">
    <property type="protein sequence ID" value="KIH70066.1"/>
    <property type="molecule type" value="Genomic_DNA"/>
</dbReference>
<reference evidence="3" key="3">
    <citation type="submission" date="2020-04" db="EMBL/GenBank/DDBJ databases">
        <authorList>
            <person name="Tanveer F."/>
            <person name="Xie Y."/>
            <person name="Shinwari Z.K."/>
        </authorList>
    </citation>
    <scope>NUCLEOTIDE SEQUENCE</scope>
    <source>
        <strain evidence="3">MOSEL-ME25</strain>
    </source>
</reference>
<dbReference type="STRING" id="45670.SN16_11230"/>
<evidence type="ECO:0000313" key="2">
    <source>
        <dbReference type="EMBL" id="KIH70066.1"/>
    </source>
</evidence>
<dbReference type="RefSeq" id="WP_040106707.1">
    <property type="nucleotide sequence ID" value="NZ_JABEVU030000001.1"/>
</dbReference>
<gene>
    <name evidence="3" type="ORF">F7P68_0012655</name>
    <name evidence="2" type="ORF">SN16_11230</name>
</gene>
<evidence type="ECO:0000313" key="3">
    <source>
        <dbReference type="EMBL" id="MDB0581376.1"/>
    </source>
</evidence>
<evidence type="ECO:0000256" key="1">
    <source>
        <dbReference type="SAM" id="MobiDB-lite"/>
    </source>
</evidence>
<evidence type="ECO:0000313" key="4">
    <source>
        <dbReference type="Proteomes" id="UP000031546"/>
    </source>
</evidence>
<keyword evidence="5" id="KW-1185">Reference proteome</keyword>
<dbReference type="AlphaFoldDB" id="A0A0C2HKF5"/>
<proteinExistence type="predicted"/>
<organism evidence="2 4">
    <name type="scientific">Salinicoccus roseus</name>
    <dbReference type="NCBI Taxonomy" id="45670"/>
    <lineage>
        <taxon>Bacteria</taxon>
        <taxon>Bacillati</taxon>
        <taxon>Bacillota</taxon>
        <taxon>Bacilli</taxon>
        <taxon>Bacillales</taxon>
        <taxon>Staphylococcaceae</taxon>
        <taxon>Salinicoccus</taxon>
    </lineage>
</organism>
<dbReference type="EMBL" id="JABEVU030000001">
    <property type="protein sequence ID" value="MDB0581376.1"/>
    <property type="molecule type" value="Genomic_DNA"/>
</dbReference>